<dbReference type="EMBL" id="SHOA02000006">
    <property type="protein sequence ID" value="TDH66933.1"/>
    <property type="molecule type" value="Genomic_DNA"/>
</dbReference>
<feature type="signal peptide" evidence="8">
    <location>
        <begin position="1"/>
        <end position="21"/>
    </location>
</feature>
<dbReference type="KEGG" id="blac:94351032"/>
<dbReference type="Proteomes" id="UP000294530">
    <property type="component" value="Unassembled WGS sequence"/>
</dbReference>
<dbReference type="RefSeq" id="XP_067816432.1">
    <property type="nucleotide sequence ID" value="XM_067965361.1"/>
</dbReference>
<dbReference type="AlphaFoldDB" id="A0A976FHM0"/>
<evidence type="ECO:0000256" key="4">
    <source>
        <dbReference type="ARBA" id="ARBA00022729"/>
    </source>
</evidence>
<dbReference type="GO" id="GO:0005576">
    <property type="term" value="C:extracellular region"/>
    <property type="evidence" value="ECO:0007669"/>
    <property type="project" value="UniProtKB-SubCell"/>
</dbReference>
<evidence type="ECO:0000256" key="5">
    <source>
        <dbReference type="ARBA" id="ARBA00023026"/>
    </source>
</evidence>
<keyword evidence="11" id="KW-1185">Reference proteome</keyword>
<dbReference type="Pfam" id="PF00089">
    <property type="entry name" value="Trypsin"/>
    <property type="match status" value="1"/>
</dbReference>
<keyword evidence="3" id="KW-0964">Secreted</keyword>
<dbReference type="PRINTS" id="PR00722">
    <property type="entry name" value="CHYMOTRYPSIN"/>
</dbReference>
<evidence type="ECO:0000256" key="8">
    <source>
        <dbReference type="SAM" id="SignalP"/>
    </source>
</evidence>
<feature type="chain" id="PRO_5038090399" description="Peptidase S1 domain-containing protein" evidence="8">
    <location>
        <begin position="22"/>
        <end position="267"/>
    </location>
</feature>
<dbReference type="InterPro" id="IPR043504">
    <property type="entry name" value="Peptidase_S1_PA_chymotrypsin"/>
</dbReference>
<dbReference type="InterPro" id="IPR009003">
    <property type="entry name" value="Peptidase_S1_PA"/>
</dbReference>
<keyword evidence="5" id="KW-0843">Virulence</keyword>
<reference evidence="10 11" key="1">
    <citation type="journal article" date="2021" name="Genome Biol.">
        <title>AFLAP: assembly-free linkage analysis pipeline using k-mers from genome sequencing data.</title>
        <authorList>
            <person name="Fletcher K."/>
            <person name="Zhang L."/>
            <person name="Gil J."/>
            <person name="Han R."/>
            <person name="Cavanaugh K."/>
            <person name="Michelmore R."/>
        </authorList>
    </citation>
    <scope>NUCLEOTIDE SEQUENCE [LARGE SCALE GENOMIC DNA]</scope>
    <source>
        <strain evidence="10 11">SF5</strain>
    </source>
</reference>
<dbReference type="CDD" id="cd00190">
    <property type="entry name" value="Tryp_SPc"/>
    <property type="match status" value="1"/>
</dbReference>
<sequence>MKIFNVVAAIAIAIASVGVNADQTSRRLIVGGESVIEGQFNYTVGIRAYANGRSNCGGVLIHEFLVLTSVGCATNVSKELQPRFAAINQKIVDGTDSKTGEVIEVKRVIFHPMYDDNKVTNEIALLVLENKSRIKPAKLGSDPKPGSKVWAFGWGRTDSSHDYPSRTLQRVQLEVKANDLCDMYEMLTATNLCVGGEEGKDVCNNDYGGPLIAEGADKNSNDDDRVVGIIGLGSGNYGEGCAIGVPSLSTRTSFALNWINEVINSLK</sequence>
<dbReference type="Gene3D" id="2.40.10.10">
    <property type="entry name" value="Trypsin-like serine proteases"/>
    <property type="match status" value="1"/>
</dbReference>
<dbReference type="SMART" id="SM00020">
    <property type="entry name" value="Tryp_SPc"/>
    <property type="match status" value="1"/>
</dbReference>
<dbReference type="InterPro" id="IPR001254">
    <property type="entry name" value="Trypsin_dom"/>
</dbReference>
<keyword evidence="7" id="KW-0325">Glycoprotein</keyword>
<dbReference type="GO" id="GO:0006508">
    <property type="term" value="P:proteolysis"/>
    <property type="evidence" value="ECO:0007669"/>
    <property type="project" value="InterPro"/>
</dbReference>
<dbReference type="InterPro" id="IPR001314">
    <property type="entry name" value="Peptidase_S1A"/>
</dbReference>
<evidence type="ECO:0000256" key="2">
    <source>
        <dbReference type="ARBA" id="ARBA00007664"/>
    </source>
</evidence>
<dbReference type="InterPro" id="IPR050430">
    <property type="entry name" value="Peptidase_S1"/>
</dbReference>
<dbReference type="PANTHER" id="PTHR24276">
    <property type="entry name" value="POLYSERASE-RELATED"/>
    <property type="match status" value="1"/>
</dbReference>
<dbReference type="SUPFAM" id="SSF50494">
    <property type="entry name" value="Trypsin-like serine proteases"/>
    <property type="match status" value="1"/>
</dbReference>
<name>A0A976FHM0_BRELC</name>
<dbReference type="GeneID" id="94351032"/>
<evidence type="ECO:0000256" key="1">
    <source>
        <dbReference type="ARBA" id="ARBA00004613"/>
    </source>
</evidence>
<evidence type="ECO:0000313" key="11">
    <source>
        <dbReference type="Proteomes" id="UP000294530"/>
    </source>
</evidence>
<evidence type="ECO:0000256" key="6">
    <source>
        <dbReference type="ARBA" id="ARBA00023157"/>
    </source>
</evidence>
<comment type="caution">
    <text evidence="10">The sequence shown here is derived from an EMBL/GenBank/DDBJ whole genome shotgun (WGS) entry which is preliminary data.</text>
</comment>
<dbReference type="OrthoDB" id="10066789at2759"/>
<comment type="similarity">
    <text evidence="2">Belongs to the peptidase S1 family.</text>
</comment>
<gene>
    <name evidence="10" type="ORF">CCR75_007300</name>
</gene>
<evidence type="ECO:0000256" key="3">
    <source>
        <dbReference type="ARBA" id="ARBA00022525"/>
    </source>
</evidence>
<evidence type="ECO:0000313" key="10">
    <source>
        <dbReference type="EMBL" id="TDH66933.1"/>
    </source>
</evidence>
<dbReference type="PROSITE" id="PS50240">
    <property type="entry name" value="TRYPSIN_DOM"/>
    <property type="match status" value="1"/>
</dbReference>
<comment type="subcellular location">
    <subcellularLocation>
        <location evidence="1">Secreted</location>
    </subcellularLocation>
</comment>
<proteinExistence type="inferred from homology"/>
<accession>A0A976FHM0</accession>
<keyword evidence="6" id="KW-1015">Disulfide bond</keyword>
<dbReference type="PANTHER" id="PTHR24276:SF98">
    <property type="entry name" value="FI18310P1-RELATED"/>
    <property type="match status" value="1"/>
</dbReference>
<keyword evidence="4 8" id="KW-0732">Signal</keyword>
<feature type="domain" description="Peptidase S1" evidence="9">
    <location>
        <begin position="29"/>
        <end position="264"/>
    </location>
</feature>
<evidence type="ECO:0000259" key="9">
    <source>
        <dbReference type="PROSITE" id="PS50240"/>
    </source>
</evidence>
<dbReference type="GO" id="GO:0004252">
    <property type="term" value="F:serine-type endopeptidase activity"/>
    <property type="evidence" value="ECO:0007669"/>
    <property type="project" value="InterPro"/>
</dbReference>
<organism evidence="10 11">
    <name type="scientific">Bremia lactucae</name>
    <name type="common">Lettuce downy mildew</name>
    <dbReference type="NCBI Taxonomy" id="4779"/>
    <lineage>
        <taxon>Eukaryota</taxon>
        <taxon>Sar</taxon>
        <taxon>Stramenopiles</taxon>
        <taxon>Oomycota</taxon>
        <taxon>Peronosporomycetes</taxon>
        <taxon>Peronosporales</taxon>
        <taxon>Peronosporaceae</taxon>
        <taxon>Bremia</taxon>
    </lineage>
</organism>
<protein>
    <recommendedName>
        <fullName evidence="9">Peptidase S1 domain-containing protein</fullName>
    </recommendedName>
</protein>
<evidence type="ECO:0000256" key="7">
    <source>
        <dbReference type="ARBA" id="ARBA00023180"/>
    </source>
</evidence>